<reference evidence="3 4" key="1">
    <citation type="submission" date="2011-04" db="EMBL/GenBank/DDBJ databases">
        <authorList>
            <person name="Muzny D."/>
            <person name="Qin X."/>
            <person name="Deng J."/>
            <person name="Jiang H."/>
            <person name="Liu Y."/>
            <person name="Qu J."/>
            <person name="Song X.-Z."/>
            <person name="Zhang L."/>
            <person name="Thornton R."/>
            <person name="Coyle M."/>
            <person name="Francisco L."/>
            <person name="Jackson L."/>
            <person name="Javaid M."/>
            <person name="Korchina V."/>
            <person name="Kovar C."/>
            <person name="Mata R."/>
            <person name="Mathew T."/>
            <person name="Ngo R."/>
            <person name="Nguyen L."/>
            <person name="Nguyen N."/>
            <person name="Okwuonu G."/>
            <person name="Ongeri F."/>
            <person name="Pham C."/>
            <person name="Simmons D."/>
            <person name="Wilczek-Boney K."/>
            <person name="Hale W."/>
            <person name="Jakkamsetti A."/>
            <person name="Pham P."/>
            <person name="Ruth R."/>
            <person name="San Lucas F."/>
            <person name="Warren J."/>
            <person name="Zhang J."/>
            <person name="Zhao Z."/>
            <person name="Zhou C."/>
            <person name="Zhu D."/>
            <person name="Lee S."/>
            <person name="Bess C."/>
            <person name="Blankenburg K."/>
            <person name="Forbes L."/>
            <person name="Fu Q."/>
            <person name="Gubbala S."/>
            <person name="Hirani K."/>
            <person name="Jayaseelan J.C."/>
            <person name="Lara F."/>
            <person name="Munidasa M."/>
            <person name="Palculict T."/>
            <person name="Patil S."/>
            <person name="Pu L.-L."/>
            <person name="Saada N."/>
            <person name="Tang L."/>
            <person name="Weissenberger G."/>
            <person name="Zhu Y."/>
            <person name="Hemphill L."/>
            <person name="Shang Y."/>
            <person name="Youmans B."/>
            <person name="Ayvaz T."/>
            <person name="Ross M."/>
            <person name="Santibanez J."/>
            <person name="Aqrawi P."/>
            <person name="Gross S."/>
            <person name="Joshi V."/>
            <person name="Fowler G."/>
            <person name="Nazareth L."/>
            <person name="Reid J."/>
            <person name="Worley K."/>
            <person name="Petrosino J."/>
            <person name="Highlander S."/>
            <person name="Gibbs R."/>
        </authorList>
    </citation>
    <scope>NUCLEOTIDE SEQUENCE [LARGE SCALE GENOMIC DNA]</scope>
    <source>
        <strain evidence="3 4">2681</strain>
    </source>
</reference>
<organism evidence="3 4">
    <name type="scientific">Sporosarcina newyorkensis 2681</name>
    <dbReference type="NCBI Taxonomy" id="1027292"/>
    <lineage>
        <taxon>Bacteria</taxon>
        <taxon>Bacillati</taxon>
        <taxon>Bacillota</taxon>
        <taxon>Bacilli</taxon>
        <taxon>Bacillales</taxon>
        <taxon>Caryophanaceae</taxon>
        <taxon>Sporosarcina</taxon>
    </lineage>
</organism>
<feature type="compositionally biased region" description="Basic and acidic residues" evidence="1">
    <location>
        <begin position="38"/>
        <end position="47"/>
    </location>
</feature>
<evidence type="ECO:0000313" key="4">
    <source>
        <dbReference type="Proteomes" id="UP000005316"/>
    </source>
</evidence>
<dbReference type="AlphaFoldDB" id="F9DY77"/>
<gene>
    <name evidence="3" type="ORF">HMPREF9372_3758</name>
</gene>
<dbReference type="HOGENOM" id="CLU_1659656_0_0_9"/>
<protein>
    <submittedName>
        <fullName evidence="3">Uncharacterized protein</fullName>
    </submittedName>
</protein>
<dbReference type="Proteomes" id="UP000005316">
    <property type="component" value="Unassembled WGS sequence"/>
</dbReference>
<keyword evidence="2" id="KW-1133">Transmembrane helix</keyword>
<sequence length="159" mass="17697">MSQPFFFLRTIVKCSKEENMWRLSMSRSGSGARAAFPSEHKERKGVDKQSTPEPSWLGTNHVCSCLPAREPTQKVRGLGELFGGGRGETFPSQCDSVTVWILGEEEEPLRKKRKGKTTSLAREFREKGRPFMGALFLAFDLGGAAFGSLAFSPRQSLHQ</sequence>
<dbReference type="EMBL" id="AFPZ01000125">
    <property type="protein sequence ID" value="EGQ19127.1"/>
    <property type="molecule type" value="Genomic_DNA"/>
</dbReference>
<name>F9DY77_9BACL</name>
<accession>F9DY77</accession>
<evidence type="ECO:0000256" key="2">
    <source>
        <dbReference type="SAM" id="Phobius"/>
    </source>
</evidence>
<feature type="compositionally biased region" description="Low complexity" evidence="1">
    <location>
        <begin position="26"/>
        <end position="35"/>
    </location>
</feature>
<feature type="transmembrane region" description="Helical" evidence="2">
    <location>
        <begin position="131"/>
        <end position="151"/>
    </location>
</feature>
<feature type="region of interest" description="Disordered" evidence="1">
    <location>
        <begin position="26"/>
        <end position="55"/>
    </location>
</feature>
<evidence type="ECO:0000256" key="1">
    <source>
        <dbReference type="SAM" id="MobiDB-lite"/>
    </source>
</evidence>
<evidence type="ECO:0000313" key="3">
    <source>
        <dbReference type="EMBL" id="EGQ19127.1"/>
    </source>
</evidence>
<comment type="caution">
    <text evidence="3">The sequence shown here is derived from an EMBL/GenBank/DDBJ whole genome shotgun (WGS) entry which is preliminary data.</text>
</comment>
<keyword evidence="2" id="KW-0812">Transmembrane</keyword>
<proteinExistence type="predicted"/>
<keyword evidence="2" id="KW-0472">Membrane</keyword>